<reference evidence="1" key="1">
    <citation type="submission" date="2018-01" db="EMBL/GenBank/DDBJ databases">
        <title>Complete sequencing of a NDM-1 plasmid.</title>
        <authorList>
            <person name="Dong D."/>
            <person name="Jia N."/>
            <person name="Zhang H."/>
            <person name="Zhao H."/>
            <person name="Liu Z."/>
            <person name="Zhu Y."/>
        </authorList>
    </citation>
    <scope>NUCLEOTIDE SEQUENCE</scope>
    <source>
        <strain evidence="1">TJ11</strain>
        <plasmid evidence="1">pNDM-TJ11</plasmid>
    </source>
</reference>
<sequence length="116" mass="13286">MQLHQQKGMISLSPPTICNSAGSCAAPSAKGDDKFITTDYLQQCPKSDSVQDALFMKLVEIHFQRSMQSWPKRRLKPTFVIHADRICPRLQSRWLAVSRPAARRLARRRCRTGQYL</sequence>
<dbReference type="AlphaFoldDB" id="A0A345WXV1"/>
<geneLocation type="plasmid" evidence="1">
    <name>pNDM-TJ11</name>
</geneLocation>
<keyword evidence="1" id="KW-0614">Plasmid</keyword>
<dbReference type="PROSITE" id="PS51257">
    <property type="entry name" value="PROKAR_LIPOPROTEIN"/>
    <property type="match status" value="1"/>
</dbReference>
<protein>
    <submittedName>
        <fullName evidence="1">Uncharacterized protein</fullName>
    </submittedName>
</protein>
<name>A0A345WXV1_KLEOX</name>
<dbReference type="EMBL" id="MG845200">
    <property type="protein sequence ID" value="AXJ98504.1"/>
    <property type="molecule type" value="Genomic_DNA"/>
</dbReference>
<organism evidence="1">
    <name type="scientific">Klebsiella oxytoca</name>
    <dbReference type="NCBI Taxonomy" id="571"/>
    <lineage>
        <taxon>Bacteria</taxon>
        <taxon>Pseudomonadati</taxon>
        <taxon>Pseudomonadota</taxon>
        <taxon>Gammaproteobacteria</taxon>
        <taxon>Enterobacterales</taxon>
        <taxon>Enterobacteriaceae</taxon>
        <taxon>Klebsiella/Raoultella group</taxon>
        <taxon>Klebsiella</taxon>
    </lineage>
</organism>
<evidence type="ECO:0000313" key="1">
    <source>
        <dbReference type="EMBL" id="AXJ98504.1"/>
    </source>
</evidence>
<accession>A0A345WXV1</accession>
<proteinExistence type="predicted"/>